<evidence type="ECO:0000256" key="1">
    <source>
        <dbReference type="SAM" id="MobiDB-lite"/>
    </source>
</evidence>
<dbReference type="EMBL" id="GIFC01008383">
    <property type="protein sequence ID" value="MXU90466.1"/>
    <property type="molecule type" value="Transcribed_RNA"/>
</dbReference>
<organism evidence="2">
    <name type="scientific">Ixodes ricinus</name>
    <name type="common">Common tick</name>
    <name type="synonym">Acarus ricinus</name>
    <dbReference type="NCBI Taxonomy" id="34613"/>
    <lineage>
        <taxon>Eukaryota</taxon>
        <taxon>Metazoa</taxon>
        <taxon>Ecdysozoa</taxon>
        <taxon>Arthropoda</taxon>
        <taxon>Chelicerata</taxon>
        <taxon>Arachnida</taxon>
        <taxon>Acari</taxon>
        <taxon>Parasitiformes</taxon>
        <taxon>Ixodida</taxon>
        <taxon>Ixodoidea</taxon>
        <taxon>Ixodidae</taxon>
        <taxon>Ixodinae</taxon>
        <taxon>Ixodes</taxon>
    </lineage>
</organism>
<name>A0A6B0ULC1_IXORI</name>
<protein>
    <submittedName>
        <fullName evidence="2">Putative secreted protein</fullName>
    </submittedName>
</protein>
<proteinExistence type="predicted"/>
<dbReference type="AlphaFoldDB" id="A0A6B0ULC1"/>
<accession>A0A6B0ULC1</accession>
<reference evidence="2" key="1">
    <citation type="submission" date="2019-12" db="EMBL/GenBank/DDBJ databases">
        <title>An insight into the sialome of adult female Ixodes ricinus ticks feeding for 6 days.</title>
        <authorList>
            <person name="Perner J."/>
            <person name="Ribeiro J.M.C."/>
        </authorList>
    </citation>
    <scope>NUCLEOTIDE SEQUENCE</scope>
    <source>
        <strain evidence="2">Semi-engorged</strain>
        <tissue evidence="2">Salivary glands</tissue>
    </source>
</reference>
<sequence>MSLMMGSAPRRYLMLSLGNCLCLGPRTKASICGMCPNLQAHTSSTARGYRLGASRSWVWAQQRWQPSRSRSRSKAARPRQEAHARSGFRKPRARQSSAERSPRANKGAIRSCKQT</sequence>
<evidence type="ECO:0000313" key="2">
    <source>
        <dbReference type="EMBL" id="MXU90466.1"/>
    </source>
</evidence>
<feature type="region of interest" description="Disordered" evidence="1">
    <location>
        <begin position="62"/>
        <end position="115"/>
    </location>
</feature>